<gene>
    <name evidence="4" type="ORF">ASPZODRAFT_25537</name>
</gene>
<dbReference type="EMBL" id="KV878342">
    <property type="protein sequence ID" value="OJJ46411.1"/>
    <property type="molecule type" value="Genomic_DNA"/>
</dbReference>
<reference evidence="5" key="1">
    <citation type="journal article" date="2017" name="Genome Biol.">
        <title>Comparative genomics reveals high biological diversity and specific adaptations in the industrially and medically important fungal genus Aspergillus.</title>
        <authorList>
            <person name="de Vries R.P."/>
            <person name="Riley R."/>
            <person name="Wiebenga A."/>
            <person name="Aguilar-Osorio G."/>
            <person name="Amillis S."/>
            <person name="Uchima C.A."/>
            <person name="Anderluh G."/>
            <person name="Asadollahi M."/>
            <person name="Askin M."/>
            <person name="Barry K."/>
            <person name="Battaglia E."/>
            <person name="Bayram O."/>
            <person name="Benocci T."/>
            <person name="Braus-Stromeyer S.A."/>
            <person name="Caldana C."/>
            <person name="Canovas D."/>
            <person name="Cerqueira G.C."/>
            <person name="Chen F."/>
            <person name="Chen W."/>
            <person name="Choi C."/>
            <person name="Clum A."/>
            <person name="Dos Santos R.A."/>
            <person name="Damasio A.R."/>
            <person name="Diallinas G."/>
            <person name="Emri T."/>
            <person name="Fekete E."/>
            <person name="Flipphi M."/>
            <person name="Freyberg S."/>
            <person name="Gallo A."/>
            <person name="Gournas C."/>
            <person name="Habgood R."/>
            <person name="Hainaut M."/>
            <person name="Harispe M.L."/>
            <person name="Henrissat B."/>
            <person name="Hilden K.S."/>
            <person name="Hope R."/>
            <person name="Hossain A."/>
            <person name="Karabika E."/>
            <person name="Karaffa L."/>
            <person name="Karanyi Z."/>
            <person name="Krasevec N."/>
            <person name="Kuo A."/>
            <person name="Kusch H."/>
            <person name="LaButti K."/>
            <person name="Lagendijk E.L."/>
            <person name="Lapidus A."/>
            <person name="Levasseur A."/>
            <person name="Lindquist E."/>
            <person name="Lipzen A."/>
            <person name="Logrieco A.F."/>
            <person name="MacCabe A."/>
            <person name="Maekelae M.R."/>
            <person name="Malavazi I."/>
            <person name="Melin P."/>
            <person name="Meyer V."/>
            <person name="Mielnichuk N."/>
            <person name="Miskei M."/>
            <person name="Molnar A.P."/>
            <person name="Mule G."/>
            <person name="Ngan C.Y."/>
            <person name="Orejas M."/>
            <person name="Orosz E."/>
            <person name="Ouedraogo J.P."/>
            <person name="Overkamp K.M."/>
            <person name="Park H.-S."/>
            <person name="Perrone G."/>
            <person name="Piumi F."/>
            <person name="Punt P.J."/>
            <person name="Ram A.F."/>
            <person name="Ramon A."/>
            <person name="Rauscher S."/>
            <person name="Record E."/>
            <person name="Riano-Pachon D.M."/>
            <person name="Robert V."/>
            <person name="Roehrig J."/>
            <person name="Ruller R."/>
            <person name="Salamov A."/>
            <person name="Salih N.S."/>
            <person name="Samson R.A."/>
            <person name="Sandor E."/>
            <person name="Sanguinetti M."/>
            <person name="Schuetze T."/>
            <person name="Sepcic K."/>
            <person name="Shelest E."/>
            <person name="Sherlock G."/>
            <person name="Sophianopoulou V."/>
            <person name="Squina F.M."/>
            <person name="Sun H."/>
            <person name="Susca A."/>
            <person name="Todd R.B."/>
            <person name="Tsang A."/>
            <person name="Unkles S.E."/>
            <person name="van de Wiele N."/>
            <person name="van Rossen-Uffink D."/>
            <person name="Oliveira J.V."/>
            <person name="Vesth T.C."/>
            <person name="Visser J."/>
            <person name="Yu J.-H."/>
            <person name="Zhou M."/>
            <person name="Andersen M.R."/>
            <person name="Archer D.B."/>
            <person name="Baker S.E."/>
            <person name="Benoit I."/>
            <person name="Brakhage A.A."/>
            <person name="Braus G.H."/>
            <person name="Fischer R."/>
            <person name="Frisvad J.C."/>
            <person name="Goldman G.H."/>
            <person name="Houbraken J."/>
            <person name="Oakley B."/>
            <person name="Pocsi I."/>
            <person name="Scazzocchio C."/>
            <person name="Seiboth B."/>
            <person name="vanKuyk P.A."/>
            <person name="Wortman J."/>
            <person name="Dyer P.S."/>
            <person name="Grigoriev I.V."/>
        </authorList>
    </citation>
    <scope>NUCLEOTIDE SEQUENCE [LARGE SCALE GENOMIC DNA]</scope>
    <source>
        <strain evidence="5">CBS 506.65</strain>
    </source>
</reference>
<proteinExistence type="predicted"/>
<dbReference type="PANTHER" id="PTHR33589:SF3">
    <property type="entry name" value="ZYMOGEN GRANULE MEMBRANE PROTEIN 16-LIKE"/>
    <property type="match status" value="1"/>
</dbReference>
<evidence type="ECO:0000313" key="5">
    <source>
        <dbReference type="Proteomes" id="UP000184188"/>
    </source>
</evidence>
<dbReference type="RefSeq" id="XP_022580921.1">
    <property type="nucleotide sequence ID" value="XM_022728009.1"/>
</dbReference>
<organism evidence="4 5">
    <name type="scientific">Penicilliopsis zonata CBS 506.65</name>
    <dbReference type="NCBI Taxonomy" id="1073090"/>
    <lineage>
        <taxon>Eukaryota</taxon>
        <taxon>Fungi</taxon>
        <taxon>Dikarya</taxon>
        <taxon>Ascomycota</taxon>
        <taxon>Pezizomycotina</taxon>
        <taxon>Eurotiomycetes</taxon>
        <taxon>Eurotiomycetidae</taxon>
        <taxon>Eurotiales</taxon>
        <taxon>Aspergillaceae</taxon>
        <taxon>Penicilliopsis</taxon>
    </lineage>
</organism>
<keyword evidence="1" id="KW-0732">Signal</keyword>
<feature type="domain" description="Jacalin-type lectin" evidence="3">
    <location>
        <begin position="2"/>
        <end position="143"/>
    </location>
</feature>
<dbReference type="VEuPathDB" id="FungiDB:ASPZODRAFT_25537"/>
<dbReference type="InterPro" id="IPR052321">
    <property type="entry name" value="PolyBind_ProtTraffic"/>
</dbReference>
<dbReference type="Gene3D" id="2.100.10.30">
    <property type="entry name" value="Jacalin-like lectin domain"/>
    <property type="match status" value="1"/>
</dbReference>
<dbReference type="InterPro" id="IPR001229">
    <property type="entry name" value="Jacalin-like_lectin_dom"/>
</dbReference>
<dbReference type="SUPFAM" id="SSF51101">
    <property type="entry name" value="Mannose-binding lectins"/>
    <property type="match status" value="1"/>
</dbReference>
<evidence type="ECO:0000313" key="4">
    <source>
        <dbReference type="EMBL" id="OJJ46411.1"/>
    </source>
</evidence>
<dbReference type="Pfam" id="PF01419">
    <property type="entry name" value="Jacalin"/>
    <property type="match status" value="1"/>
</dbReference>
<dbReference type="PROSITE" id="PS51752">
    <property type="entry name" value="JACALIN_LECTIN"/>
    <property type="match status" value="1"/>
</dbReference>
<dbReference type="GeneID" id="34614473"/>
<accession>A0A1L9SGU9</accession>
<keyword evidence="2" id="KW-0430">Lectin</keyword>
<dbReference type="GO" id="GO:0030246">
    <property type="term" value="F:carbohydrate binding"/>
    <property type="evidence" value="ECO:0007669"/>
    <property type="project" value="UniProtKB-KW"/>
</dbReference>
<dbReference type="AlphaFoldDB" id="A0A1L9SGU9"/>
<dbReference type="PANTHER" id="PTHR33589">
    <property type="entry name" value="OS11G0524900 PROTEIN"/>
    <property type="match status" value="1"/>
</dbReference>
<evidence type="ECO:0000256" key="2">
    <source>
        <dbReference type="ARBA" id="ARBA00022734"/>
    </source>
</evidence>
<dbReference type="OrthoDB" id="4411232at2759"/>
<evidence type="ECO:0000259" key="3">
    <source>
        <dbReference type="PROSITE" id="PS51752"/>
    </source>
</evidence>
<keyword evidence="5" id="KW-1185">Reference proteome</keyword>
<dbReference type="Proteomes" id="UP000184188">
    <property type="component" value="Unassembled WGS sequence"/>
</dbReference>
<name>A0A1L9SGU9_9EURO</name>
<protein>
    <recommendedName>
        <fullName evidence="3">Jacalin-type lectin domain-containing protein</fullName>
    </recommendedName>
</protein>
<sequence>MAGNNPIVGGNGGDIFSAYGPSKSPVHTIDAWGDHGFDWATAFYIVKGVQLTFADGVKSAVFGTASGDHQSFTFNNGEKVKEMTIHASGRVDRIEITTNQSRSFAIGGSGGVPFSCHVGNGILLGFEGRSAGDVDAIGAAFQT</sequence>
<dbReference type="InterPro" id="IPR036404">
    <property type="entry name" value="Jacalin-like_lectin_dom_sf"/>
</dbReference>
<evidence type="ECO:0000256" key="1">
    <source>
        <dbReference type="ARBA" id="ARBA00022729"/>
    </source>
</evidence>